<sequence length="689" mass="77215">MPPKKKKRSCPFSSSKPRAKKKSKREFDKEWAAKLAESDKGSFYQQEKWLEELDVGKSENAAVAESASRSKIQLEEPDEESQLNSSTPSAEGTWQTISGRAIVSSEKLLEKLDESVSCRFCQGRVQVMENVATKHGLGSTWRIQCENESCPSHKTNSVFHSSEKSRAFEINRASVLGLRAIGGGHSAASKFFSFLGLAPINKNAWADHTKKIEGEAKLLLEKELNRASRGVKEWKFSNGELNCSLEDVEESVVDIEVTIDASWSARGWSASDAVVAAISVDTGKVVDVVHLCSSCTECKKMEKKRKEENITRMDYLAWFISHEPNCYVNHEGSAALMEAEGAKILYQRSVQLRKLRYIPYIGDGDSKAYSAVCQEQPYGAAVFIPKEECVAHVTKRMGTGLRKLVTDYKGKKLSDGKALTGAGRLTLARIDTIQNFYGRAIRDNRGDAKEMARSTRAILKHYSSTVEEPRHNDCPAGASSWCSFQRDIANGTNLHKPIKNPLSDAVVEVMQPLFDRLGDETFLIGCEGCYTQNRNECLHHVIWGMASKELFSSPKEVSLAISLGVLQFNQGFNSTYKELLPPLGIQIQPQMVETWRKIDSDRIYQSDYRNTPEVQKRRKMKRKEKLKKQDVFIHEEGIMYQSQAFHGGKNGNKTKKKASKTNKKAPKSTNKGKAVSGAEKKKKKKRNEK</sequence>
<feature type="region of interest" description="Disordered" evidence="1">
    <location>
        <begin position="1"/>
        <end position="27"/>
    </location>
</feature>
<protein>
    <recommendedName>
        <fullName evidence="2">Mutator-like transposase domain-containing protein</fullName>
    </recommendedName>
</protein>
<name>A0ABN8QMN9_9CNID</name>
<reference evidence="3 4" key="1">
    <citation type="submission" date="2022-05" db="EMBL/GenBank/DDBJ databases">
        <authorList>
            <consortium name="Genoscope - CEA"/>
            <person name="William W."/>
        </authorList>
    </citation>
    <scope>NUCLEOTIDE SEQUENCE [LARGE SCALE GENOMIC DNA]</scope>
</reference>
<feature type="region of interest" description="Disordered" evidence="1">
    <location>
        <begin position="60"/>
        <end position="96"/>
    </location>
</feature>
<evidence type="ECO:0000313" key="3">
    <source>
        <dbReference type="EMBL" id="CAH3166996.1"/>
    </source>
</evidence>
<evidence type="ECO:0000313" key="4">
    <source>
        <dbReference type="Proteomes" id="UP001159405"/>
    </source>
</evidence>
<proteinExistence type="predicted"/>
<organism evidence="3 4">
    <name type="scientific">Porites lobata</name>
    <dbReference type="NCBI Taxonomy" id="104759"/>
    <lineage>
        <taxon>Eukaryota</taxon>
        <taxon>Metazoa</taxon>
        <taxon>Cnidaria</taxon>
        <taxon>Anthozoa</taxon>
        <taxon>Hexacorallia</taxon>
        <taxon>Scleractinia</taxon>
        <taxon>Fungiina</taxon>
        <taxon>Poritidae</taxon>
        <taxon>Porites</taxon>
    </lineage>
</organism>
<dbReference type="EMBL" id="CALNXK010000139">
    <property type="protein sequence ID" value="CAH3166996.1"/>
    <property type="molecule type" value="Genomic_DNA"/>
</dbReference>
<evidence type="ECO:0000256" key="1">
    <source>
        <dbReference type="SAM" id="MobiDB-lite"/>
    </source>
</evidence>
<gene>
    <name evidence="3" type="ORF">PLOB_00007971</name>
</gene>
<feature type="compositionally biased region" description="Polar residues" evidence="1">
    <location>
        <begin position="82"/>
        <end position="96"/>
    </location>
</feature>
<feature type="compositionally biased region" description="Low complexity" evidence="1">
    <location>
        <begin position="667"/>
        <end position="677"/>
    </location>
</feature>
<dbReference type="Proteomes" id="UP001159405">
    <property type="component" value="Unassembled WGS sequence"/>
</dbReference>
<feature type="compositionally biased region" description="Basic residues" evidence="1">
    <location>
        <begin position="652"/>
        <end position="666"/>
    </location>
</feature>
<feature type="region of interest" description="Disordered" evidence="1">
    <location>
        <begin position="642"/>
        <end position="689"/>
    </location>
</feature>
<keyword evidence="4" id="KW-1185">Reference proteome</keyword>
<comment type="caution">
    <text evidence="3">The sequence shown here is derived from an EMBL/GenBank/DDBJ whole genome shotgun (WGS) entry which is preliminary data.</text>
</comment>
<feature type="compositionally biased region" description="Basic residues" evidence="1">
    <location>
        <begin position="680"/>
        <end position="689"/>
    </location>
</feature>
<evidence type="ECO:0000259" key="2">
    <source>
        <dbReference type="Pfam" id="PF20700"/>
    </source>
</evidence>
<accession>A0ABN8QMN9</accession>
<dbReference type="Pfam" id="PF20700">
    <property type="entry name" value="Mutator"/>
    <property type="match status" value="1"/>
</dbReference>
<dbReference type="InterPro" id="IPR049012">
    <property type="entry name" value="Mutator_transp_dom"/>
</dbReference>
<feature type="domain" description="Mutator-like transposase" evidence="2">
    <location>
        <begin position="99"/>
        <end position="482"/>
    </location>
</feature>